<evidence type="ECO:0000313" key="2">
    <source>
        <dbReference type="EMBL" id="GAA1425406.1"/>
    </source>
</evidence>
<feature type="region of interest" description="Disordered" evidence="1">
    <location>
        <begin position="137"/>
        <end position="181"/>
    </location>
</feature>
<reference evidence="2 3" key="1">
    <citation type="journal article" date="2019" name="Int. J. Syst. Evol. Microbiol.">
        <title>The Global Catalogue of Microorganisms (GCM) 10K type strain sequencing project: providing services to taxonomists for standard genome sequencing and annotation.</title>
        <authorList>
            <consortium name="The Broad Institute Genomics Platform"/>
            <consortium name="The Broad Institute Genome Sequencing Center for Infectious Disease"/>
            <person name="Wu L."/>
            <person name="Ma J."/>
        </authorList>
    </citation>
    <scope>NUCLEOTIDE SEQUENCE [LARGE SCALE GENOMIC DNA]</scope>
    <source>
        <strain evidence="2 3">JCM 11756</strain>
    </source>
</reference>
<accession>A0ABN1Z280</accession>
<dbReference type="RefSeq" id="WP_344013607.1">
    <property type="nucleotide sequence ID" value="NZ_BAAAIZ010000041.1"/>
</dbReference>
<gene>
    <name evidence="2" type="ORF">GCM10009601_32320</name>
</gene>
<comment type="caution">
    <text evidence="2">The sequence shown here is derived from an EMBL/GenBank/DDBJ whole genome shotgun (WGS) entry which is preliminary data.</text>
</comment>
<sequence length="181" mass="20319">MAYSLKAVLADPGAAADHLLHADTVYGVEQAAGRIGPGGAALLELTLRPLPALERENYPTERVRLVIRPDYTVHAFPLDSADRAFKHRNPPPLRDLCLQYPGDDAALRWIPEDGLEALITLVHRHLLYEEAWRRSGTWPAEDAPHGQPAHGTHPLRTAETQQEARRWARHPSPHQKRHPHL</sequence>
<keyword evidence="3" id="KW-1185">Reference proteome</keyword>
<protein>
    <recommendedName>
        <fullName evidence="4">DUF1249 domain-containing protein</fullName>
    </recommendedName>
</protein>
<organism evidence="2 3">
    <name type="scientific">Streptomyces thermospinosisporus</name>
    <dbReference type="NCBI Taxonomy" id="161482"/>
    <lineage>
        <taxon>Bacteria</taxon>
        <taxon>Bacillati</taxon>
        <taxon>Actinomycetota</taxon>
        <taxon>Actinomycetes</taxon>
        <taxon>Kitasatosporales</taxon>
        <taxon>Streptomycetaceae</taxon>
        <taxon>Streptomyces</taxon>
    </lineage>
</organism>
<proteinExistence type="predicted"/>
<dbReference type="Proteomes" id="UP001500973">
    <property type="component" value="Unassembled WGS sequence"/>
</dbReference>
<feature type="compositionally biased region" description="Basic residues" evidence="1">
    <location>
        <begin position="167"/>
        <end position="181"/>
    </location>
</feature>
<evidence type="ECO:0000256" key="1">
    <source>
        <dbReference type="SAM" id="MobiDB-lite"/>
    </source>
</evidence>
<name>A0ABN1Z280_9ACTN</name>
<evidence type="ECO:0000313" key="3">
    <source>
        <dbReference type="Proteomes" id="UP001500973"/>
    </source>
</evidence>
<dbReference type="EMBL" id="BAAAIZ010000041">
    <property type="protein sequence ID" value="GAA1425406.1"/>
    <property type="molecule type" value="Genomic_DNA"/>
</dbReference>
<evidence type="ECO:0008006" key="4">
    <source>
        <dbReference type="Google" id="ProtNLM"/>
    </source>
</evidence>